<dbReference type="Gene3D" id="3.40.50.150">
    <property type="entry name" value="Vaccinia Virus protein VP39"/>
    <property type="match status" value="1"/>
</dbReference>
<proteinExistence type="predicted"/>
<sequence length="236" mass="26344">MNERKLSARLERVAAQVPAGARLADIGTDHGYLLVALMNRGLISAAVAGEVALTPWRAVERSVRENDLGERIAVRLADGLAAIEPADRIDAISFCGMGGETIRDILARDRARLGGTERLILQPNGGEQPLRQWLMDNGYRILHEELLQENRFFYEIIVAEPGQPTRYSERELYFGPQLLQARDPVFVAKWRRLLRLKQQTLAGQARSSQGVAEEKLEQQVRWIAELLAAHDGSAQA</sequence>
<keyword evidence="2" id="KW-1185">Reference proteome</keyword>
<organism evidence="1 2">
    <name type="scientific">Phytopseudomonas punonensis</name>
    <dbReference type="NCBI Taxonomy" id="1220495"/>
    <lineage>
        <taxon>Bacteria</taxon>
        <taxon>Pseudomonadati</taxon>
        <taxon>Pseudomonadota</taxon>
        <taxon>Gammaproteobacteria</taxon>
        <taxon>Pseudomonadales</taxon>
        <taxon>Pseudomonadaceae</taxon>
        <taxon>Phytopseudomonas</taxon>
    </lineage>
</organism>
<dbReference type="PIRSF" id="PIRSF018637">
    <property type="entry name" value="TrmK"/>
    <property type="match status" value="1"/>
</dbReference>
<gene>
    <name evidence="1" type="ORF">SAMN05216288_0164</name>
</gene>
<dbReference type="PANTHER" id="PTHR38451:SF1">
    <property type="entry name" value="TRNA (ADENINE(22)-N(1))-METHYLTRANSFERASE"/>
    <property type="match status" value="1"/>
</dbReference>
<reference evidence="2" key="1">
    <citation type="submission" date="2016-11" db="EMBL/GenBank/DDBJ databases">
        <authorList>
            <person name="Varghese N."/>
            <person name="Submissions S."/>
        </authorList>
    </citation>
    <scope>NUCLEOTIDE SEQUENCE [LARGE SCALE GENOMIC DNA]</scope>
    <source>
        <strain evidence="2">CECT 8089</strain>
    </source>
</reference>
<evidence type="ECO:0000313" key="2">
    <source>
        <dbReference type="Proteomes" id="UP000184305"/>
    </source>
</evidence>
<dbReference type="STRING" id="1220495.SAMN05216288_0164"/>
<dbReference type="Proteomes" id="UP000184305">
    <property type="component" value="Unassembled WGS sequence"/>
</dbReference>
<name>A0A1M7MZM4_9GAMM</name>
<evidence type="ECO:0000313" key="1">
    <source>
        <dbReference type="EMBL" id="SHM96644.1"/>
    </source>
</evidence>
<dbReference type="Pfam" id="PF04816">
    <property type="entry name" value="TrmK"/>
    <property type="match status" value="1"/>
</dbReference>
<dbReference type="InterPro" id="IPR029063">
    <property type="entry name" value="SAM-dependent_MTases_sf"/>
</dbReference>
<dbReference type="EMBL" id="FRBQ01000010">
    <property type="protein sequence ID" value="SHM96644.1"/>
    <property type="molecule type" value="Genomic_DNA"/>
</dbReference>
<dbReference type="GO" id="GO:0160105">
    <property type="term" value="F:tRNA (adenine(22)-N1)-methyltransferase activity"/>
    <property type="evidence" value="ECO:0007669"/>
    <property type="project" value="InterPro"/>
</dbReference>
<keyword evidence="1" id="KW-0808">Transferase</keyword>
<dbReference type="OrthoDB" id="5881184at2"/>
<accession>A0A1M7MZM4</accession>
<dbReference type="Gene3D" id="1.10.287.1890">
    <property type="match status" value="1"/>
</dbReference>
<dbReference type="RefSeq" id="WP_073268087.1">
    <property type="nucleotide sequence ID" value="NZ_FRBQ01000010.1"/>
</dbReference>
<dbReference type="GO" id="GO:0032259">
    <property type="term" value="P:methylation"/>
    <property type="evidence" value="ECO:0007669"/>
    <property type="project" value="UniProtKB-KW"/>
</dbReference>
<protein>
    <submittedName>
        <fullName evidence="1">tRNA (Adenine22-N1)-methyltransferase</fullName>
    </submittedName>
</protein>
<dbReference type="SUPFAM" id="SSF53335">
    <property type="entry name" value="S-adenosyl-L-methionine-dependent methyltransferases"/>
    <property type="match status" value="1"/>
</dbReference>
<keyword evidence="1" id="KW-0489">Methyltransferase</keyword>
<dbReference type="AlphaFoldDB" id="A0A1M7MZM4"/>
<dbReference type="InterPro" id="IPR006901">
    <property type="entry name" value="TrmK"/>
</dbReference>
<dbReference type="PANTHER" id="PTHR38451">
    <property type="entry name" value="TRNA (ADENINE(22)-N(1))-METHYLTRANSFERASE"/>
    <property type="match status" value="1"/>
</dbReference>